<dbReference type="PROSITE" id="PS50089">
    <property type="entry name" value="ZF_RING_2"/>
    <property type="match status" value="1"/>
</dbReference>
<organism evidence="6 7">
    <name type="scientific">Paramuricea clavata</name>
    <name type="common">Red gorgonian</name>
    <name type="synonym">Violescent sea-whip</name>
    <dbReference type="NCBI Taxonomy" id="317549"/>
    <lineage>
        <taxon>Eukaryota</taxon>
        <taxon>Metazoa</taxon>
        <taxon>Cnidaria</taxon>
        <taxon>Anthozoa</taxon>
        <taxon>Octocorallia</taxon>
        <taxon>Malacalcyonacea</taxon>
        <taxon>Plexauridae</taxon>
        <taxon>Paramuricea</taxon>
    </lineage>
</organism>
<dbReference type="AlphaFoldDB" id="A0A6S7KJH8"/>
<feature type="non-terminal residue" evidence="6">
    <location>
        <position position="270"/>
    </location>
</feature>
<dbReference type="InterPro" id="IPR027370">
    <property type="entry name" value="Znf-RING_euk"/>
</dbReference>
<dbReference type="InterPro" id="IPR001293">
    <property type="entry name" value="Znf_TRAF"/>
</dbReference>
<evidence type="ECO:0000256" key="5">
    <source>
        <dbReference type="SAM" id="MobiDB-lite"/>
    </source>
</evidence>
<keyword evidence="4" id="KW-0175">Coiled coil</keyword>
<dbReference type="PANTHER" id="PTHR10131:SF94">
    <property type="entry name" value="TNF RECEPTOR-ASSOCIATED FACTOR 4"/>
    <property type="match status" value="1"/>
</dbReference>
<dbReference type="OrthoDB" id="5979347at2759"/>
<evidence type="ECO:0000256" key="2">
    <source>
        <dbReference type="ARBA" id="ARBA00022771"/>
    </source>
</evidence>
<dbReference type="SUPFAM" id="SSF57850">
    <property type="entry name" value="RING/U-box"/>
    <property type="match status" value="1"/>
</dbReference>
<feature type="compositionally biased region" description="Low complexity" evidence="5">
    <location>
        <begin position="241"/>
        <end position="262"/>
    </location>
</feature>
<keyword evidence="1" id="KW-0479">Metal-binding</keyword>
<accession>A0A6S7KJH8</accession>
<dbReference type="SUPFAM" id="SSF49599">
    <property type="entry name" value="TRAF domain-like"/>
    <property type="match status" value="1"/>
</dbReference>
<feature type="region of interest" description="Disordered" evidence="5">
    <location>
        <begin position="224"/>
        <end position="270"/>
    </location>
</feature>
<dbReference type="GO" id="GO:0008270">
    <property type="term" value="F:zinc ion binding"/>
    <property type="evidence" value="ECO:0007669"/>
    <property type="project" value="UniProtKB-KW"/>
</dbReference>
<dbReference type="GO" id="GO:0016874">
    <property type="term" value="F:ligase activity"/>
    <property type="evidence" value="ECO:0007669"/>
    <property type="project" value="UniProtKB-KW"/>
</dbReference>
<dbReference type="EMBL" id="CACRXK020037954">
    <property type="protein sequence ID" value="CAB4045167.1"/>
    <property type="molecule type" value="Genomic_DNA"/>
</dbReference>
<dbReference type="Pfam" id="PF13445">
    <property type="entry name" value="zf-RING_UBOX"/>
    <property type="match status" value="1"/>
</dbReference>
<keyword evidence="3" id="KW-0862">Zinc</keyword>
<name>A0A6S7KJH8_PARCT</name>
<protein>
    <submittedName>
        <fullName evidence="6">E3 ubiquitin- ligase PDZRN3</fullName>
    </submittedName>
</protein>
<keyword evidence="6" id="KW-0436">Ligase</keyword>
<dbReference type="InterPro" id="IPR013083">
    <property type="entry name" value="Znf_RING/FYVE/PHD"/>
</dbReference>
<comment type="caution">
    <text evidence="6">The sequence shown here is derived from an EMBL/GenBank/DDBJ whole genome shotgun (WGS) entry which is preliminary data.</text>
</comment>
<proteinExistence type="predicted"/>
<evidence type="ECO:0000313" key="7">
    <source>
        <dbReference type="Proteomes" id="UP001152795"/>
    </source>
</evidence>
<evidence type="ECO:0000256" key="4">
    <source>
        <dbReference type="SAM" id="Coils"/>
    </source>
</evidence>
<reference evidence="6" key="1">
    <citation type="submission" date="2020-04" db="EMBL/GenBank/DDBJ databases">
        <authorList>
            <person name="Alioto T."/>
            <person name="Alioto T."/>
            <person name="Gomez Garrido J."/>
        </authorList>
    </citation>
    <scope>NUCLEOTIDE SEQUENCE</scope>
    <source>
        <strain evidence="6">A484AB</strain>
    </source>
</reference>
<dbReference type="PROSITE" id="PS50145">
    <property type="entry name" value="ZF_TRAF"/>
    <property type="match status" value="1"/>
</dbReference>
<sequence length="270" mass="30902">MAAHGYEDERFESPVSGRFHCSICLNVFNDPVMCRQNQHIFCRGCISKHLENYRTCPQCKDQLSLDQLCVVPRILTDYLDELRIRCEFVQRGCEEFVQLQYLKKHVEECRYAPVSCSNEGCQREVNRRDLTHHEFVECEERQLKCHHCERLSKDVDILKEKVTGMEEKFDTACANVYAAVEVKLDSFQKNFKEQQKNIDDSLSSLKRSNSSIKGNLKKLIKVMESLPKKSRVETDNDDSASDSSSSGPDSSSSTSTPSRATSVNIVPRAE</sequence>
<dbReference type="InterPro" id="IPR001841">
    <property type="entry name" value="Znf_RING"/>
</dbReference>
<evidence type="ECO:0000313" key="6">
    <source>
        <dbReference type="EMBL" id="CAB4045167.1"/>
    </source>
</evidence>
<dbReference type="Proteomes" id="UP001152795">
    <property type="component" value="Unassembled WGS sequence"/>
</dbReference>
<evidence type="ECO:0000256" key="1">
    <source>
        <dbReference type="ARBA" id="ARBA00022723"/>
    </source>
</evidence>
<keyword evidence="2" id="KW-0863">Zinc-finger</keyword>
<evidence type="ECO:0000256" key="3">
    <source>
        <dbReference type="ARBA" id="ARBA00022833"/>
    </source>
</evidence>
<feature type="coiled-coil region" evidence="4">
    <location>
        <begin position="148"/>
        <end position="197"/>
    </location>
</feature>
<gene>
    <name evidence="6" type="ORF">PACLA_8A037786</name>
</gene>
<dbReference type="Gene3D" id="3.30.40.10">
    <property type="entry name" value="Zinc/RING finger domain, C3HC4 (zinc finger)"/>
    <property type="match status" value="2"/>
</dbReference>
<dbReference type="PANTHER" id="PTHR10131">
    <property type="entry name" value="TNF RECEPTOR ASSOCIATED FACTOR"/>
    <property type="match status" value="1"/>
</dbReference>
<keyword evidence="7" id="KW-1185">Reference proteome</keyword>